<dbReference type="NCBIfam" id="TIGR01409">
    <property type="entry name" value="TAT_signal_seq"/>
    <property type="match status" value="1"/>
</dbReference>
<dbReference type="InterPro" id="IPR019546">
    <property type="entry name" value="TAT_signal_bac_arc"/>
</dbReference>
<dbReference type="PROSITE" id="PS51318">
    <property type="entry name" value="TAT"/>
    <property type="match status" value="1"/>
</dbReference>
<evidence type="ECO:0000313" key="2">
    <source>
        <dbReference type="EMBL" id="ELZ17753.1"/>
    </source>
</evidence>
<protein>
    <submittedName>
        <fullName evidence="2">Uncharacterized protein</fullName>
    </submittedName>
</protein>
<dbReference type="PROSITE" id="PS51257">
    <property type="entry name" value="PROKAR_LIPOPROTEIN"/>
    <property type="match status" value="1"/>
</dbReference>
<dbReference type="PATRIC" id="fig|1227488.3.peg.2199"/>
<reference evidence="2 3" key="1">
    <citation type="journal article" date="2014" name="PLoS Genet.">
        <title>Phylogenetically driven sequencing of extremely halophilic archaea reveals strategies for static and dynamic osmo-response.</title>
        <authorList>
            <person name="Becker E.A."/>
            <person name="Seitzer P.M."/>
            <person name="Tritt A."/>
            <person name="Larsen D."/>
            <person name="Krusor M."/>
            <person name="Yao A.I."/>
            <person name="Wu D."/>
            <person name="Madern D."/>
            <person name="Eisen J.A."/>
            <person name="Darling A.E."/>
            <person name="Facciotti M.T."/>
        </authorList>
    </citation>
    <scope>NUCLEOTIDE SEQUENCE [LARGE SCALE GENOMIC DNA]</scope>
    <source>
        <strain evidence="2 3">JCM 13891</strain>
    </source>
</reference>
<accession>M0C507</accession>
<dbReference type="EMBL" id="AOIS01000037">
    <property type="protein sequence ID" value="ELZ17753.1"/>
    <property type="molecule type" value="Genomic_DNA"/>
</dbReference>
<feature type="region of interest" description="Disordered" evidence="1">
    <location>
        <begin position="238"/>
        <end position="263"/>
    </location>
</feature>
<dbReference type="Pfam" id="PF10518">
    <property type="entry name" value="TAT_signal"/>
    <property type="match status" value="1"/>
</dbReference>
<dbReference type="AlphaFoldDB" id="M0C507"/>
<dbReference type="Proteomes" id="UP000011657">
    <property type="component" value="Unassembled WGS sequence"/>
</dbReference>
<dbReference type="InterPro" id="IPR006311">
    <property type="entry name" value="TAT_signal"/>
</dbReference>
<evidence type="ECO:0000256" key="1">
    <source>
        <dbReference type="SAM" id="MobiDB-lite"/>
    </source>
</evidence>
<name>M0C507_9EURY</name>
<proteinExistence type="predicted"/>
<keyword evidence="3" id="KW-1185">Reference proteome</keyword>
<gene>
    <name evidence="2" type="ORF">C477_11097</name>
</gene>
<dbReference type="eggNOG" id="arCOG09132">
    <property type="taxonomic scope" value="Archaea"/>
</dbReference>
<dbReference type="RefSeq" id="WP_008894518.1">
    <property type="nucleotide sequence ID" value="NZ_AOIS01000037.1"/>
</dbReference>
<organism evidence="2 3">
    <name type="scientific">Haloterrigena salina JCM 13891</name>
    <dbReference type="NCBI Taxonomy" id="1227488"/>
    <lineage>
        <taxon>Archaea</taxon>
        <taxon>Methanobacteriati</taxon>
        <taxon>Methanobacteriota</taxon>
        <taxon>Stenosarchaea group</taxon>
        <taxon>Halobacteria</taxon>
        <taxon>Halobacteriales</taxon>
        <taxon>Natrialbaceae</taxon>
        <taxon>Haloterrigena</taxon>
    </lineage>
</organism>
<comment type="caution">
    <text evidence="2">The sequence shown here is derived from an EMBL/GenBank/DDBJ whole genome shotgun (WGS) entry which is preliminary data.</text>
</comment>
<evidence type="ECO:0000313" key="3">
    <source>
        <dbReference type="Proteomes" id="UP000011657"/>
    </source>
</evidence>
<dbReference type="OrthoDB" id="197250at2157"/>
<sequence length="383" mass="41988">MSEDISRRNFLRTSSAGAAAVGLGGLAGCTSSLPFVGDGGASNADVDSWLVAPSFTDLFRDDELSNDYESAELQSNEQRNRTFNGVVPQAVFDNEEELLTYWPLQQGSDRRSRVGVSASDLDWQLSQRVNYEFTYSYNTGYRDRERTERQSLTVATFAGSFDPATIEENLNDWADGQFPEDSDNGLESAGEREGFDLYETDGRAFGVSDEYVVEADGDGYLDATAALEAAIDAHANADGRWSETDDGEALLSSFDNGHMDDSTVHESAESRLKTQLGLPSDTDLDDLSDEELADRKKANDFGDWEEGLVGTATAHEFDGDSTDLRKVYLYESEGAADADTLDDYVDSNRDIGDEFATLEDYSIDTDGRTLLLTGTVRTRALIL</sequence>